<protein>
    <submittedName>
        <fullName evidence="1">Ornithine cyclodeaminase</fullName>
        <ecNumber evidence="1">4.3.1.12</ecNumber>
    </submittedName>
</protein>
<accession>W6NMA7</accession>
<organism evidence="1 2">
    <name type="scientific">Clostridium tyrobutyricum DIVETGP</name>
    <dbReference type="NCBI Taxonomy" id="1408889"/>
    <lineage>
        <taxon>Bacteria</taxon>
        <taxon>Bacillati</taxon>
        <taxon>Bacillota</taxon>
        <taxon>Clostridia</taxon>
        <taxon>Eubacteriales</taxon>
        <taxon>Clostridiaceae</taxon>
        <taxon>Clostridium</taxon>
    </lineage>
</organism>
<dbReference type="InterPro" id="IPR003462">
    <property type="entry name" value="ODC_Mu_crystall"/>
</dbReference>
<dbReference type="GO" id="GO:0005737">
    <property type="term" value="C:cytoplasm"/>
    <property type="evidence" value="ECO:0007669"/>
    <property type="project" value="TreeGrafter"/>
</dbReference>
<dbReference type="PIRSF" id="PIRSF001439">
    <property type="entry name" value="CryM"/>
    <property type="match status" value="1"/>
</dbReference>
<dbReference type="EMBL" id="CBXI010000044">
    <property type="protein sequence ID" value="CDL92952.1"/>
    <property type="molecule type" value="Genomic_DNA"/>
</dbReference>
<evidence type="ECO:0000313" key="1">
    <source>
        <dbReference type="EMBL" id="CDL92952.1"/>
    </source>
</evidence>
<dbReference type="Gene3D" id="3.30.1780.10">
    <property type="entry name" value="ornithine cyclodeaminase, domain 1"/>
    <property type="match status" value="1"/>
</dbReference>
<dbReference type="GeneID" id="29419037"/>
<dbReference type="Proteomes" id="UP000019482">
    <property type="component" value="Unassembled WGS sequence"/>
</dbReference>
<dbReference type="PANTHER" id="PTHR13812:SF19">
    <property type="entry name" value="KETIMINE REDUCTASE MU-CRYSTALLIN"/>
    <property type="match status" value="1"/>
</dbReference>
<dbReference type="OrthoDB" id="9792005at2"/>
<reference evidence="1 2" key="1">
    <citation type="journal article" date="2015" name="Genome Announc.">
        <title>Draft Genome Sequence of Clostridium tyrobutyricum Strain DIVETGP, Isolated from Cow's Milk for Grana Padano Production.</title>
        <authorList>
            <person name="Soggiu A."/>
            <person name="Piras C."/>
            <person name="Gaiarsa S."/>
            <person name="Sassera D."/>
            <person name="Roncada P."/>
            <person name="Bendixen E."/>
            <person name="Brasca M."/>
            <person name="Bonizzi L."/>
        </authorList>
    </citation>
    <scope>NUCLEOTIDE SEQUENCE [LARGE SCALE GENOMIC DNA]</scope>
    <source>
        <strain evidence="1 2">DIVETGP</strain>
    </source>
</reference>
<name>W6NMA7_CLOTY</name>
<dbReference type="InterPro" id="IPR036291">
    <property type="entry name" value="NAD(P)-bd_dom_sf"/>
</dbReference>
<dbReference type="AlphaFoldDB" id="W6NMA7"/>
<sequence length="382" mass="42662">MEKRIEFLYLSEEDMIDSGVLEAERCVEVMEEVNILLSKGDYLMGGRDNNEHGIEVIFPKKSKIKEFPIADTRDRRFMAMPAYLGGRFHLTGEKWYGSNGGNNEKGLPRSILLMILNDVETGKPLAIMSANLLSAMRTGAMSGIIAKHLAKKNSKVIALVGAGAINKACIVSILPYFKDIEKIKIKGSSITSKTAKDLSEFICKNYSWIKSVEVCSTLQETVENADIISEAVSSKQGEWPAFDSNWLKPGCILISSGTMEIDREFICNNMTKVVDNIHMYENYITTYEHHDEKTGKRISTGTPGMFFVDMIQDGKITKDDVRSLGDIIRGVTPGRMSEDEMFLISSGGMPVLDIAWGYECYRKALLLGKGTKLNLWNEPHLL</sequence>
<dbReference type="Gene3D" id="3.40.50.720">
    <property type="entry name" value="NAD(P)-binding Rossmann-like Domain"/>
    <property type="match status" value="1"/>
</dbReference>
<dbReference type="RefSeq" id="WP_017751962.1">
    <property type="nucleotide sequence ID" value="NZ_CBXI010000044.1"/>
</dbReference>
<dbReference type="EC" id="4.3.1.12" evidence="1"/>
<dbReference type="NCBIfam" id="NF004848">
    <property type="entry name" value="PRK06199.1"/>
    <property type="match status" value="1"/>
</dbReference>
<gene>
    <name evidence="1" type="ORF">CTDIVETGP_3022</name>
</gene>
<dbReference type="GO" id="GO:0008473">
    <property type="term" value="F:ornithine cyclodeaminase activity"/>
    <property type="evidence" value="ECO:0007669"/>
    <property type="project" value="UniProtKB-EC"/>
</dbReference>
<comment type="caution">
    <text evidence="1">The sequence shown here is derived from an EMBL/GenBank/DDBJ whole genome shotgun (WGS) entry which is preliminary data.</text>
</comment>
<dbReference type="SUPFAM" id="SSF51735">
    <property type="entry name" value="NAD(P)-binding Rossmann-fold domains"/>
    <property type="match status" value="1"/>
</dbReference>
<proteinExistence type="predicted"/>
<keyword evidence="1" id="KW-0456">Lyase</keyword>
<evidence type="ECO:0000313" key="2">
    <source>
        <dbReference type="Proteomes" id="UP000019482"/>
    </source>
</evidence>
<dbReference type="InterPro" id="IPR023401">
    <property type="entry name" value="ODC_N"/>
</dbReference>
<dbReference type="PANTHER" id="PTHR13812">
    <property type="entry name" value="KETIMINE REDUCTASE MU-CRYSTALLIN"/>
    <property type="match status" value="1"/>
</dbReference>
<dbReference type="Pfam" id="PF02423">
    <property type="entry name" value="OCD_Mu_crystall"/>
    <property type="match status" value="1"/>
</dbReference>
<keyword evidence="2" id="KW-1185">Reference proteome</keyword>